<gene>
    <name evidence="2" type="ORF">KP79_PYT14910</name>
</gene>
<sequence length="117" mass="13290">MQPNIYVCSYVAVVVVILSTIAHCYPSKQIDLFTDSLPDDSYFFEDRSDRRASLAAPVLSLSSRTYHPLQQLIKRGYQNKRYSLNDLIARLRAMVGSDEIRHSGRSSYLRFGAGGKR</sequence>
<dbReference type="EMBL" id="MH045261">
    <property type="protein sequence ID" value="AXN93529.1"/>
    <property type="molecule type" value="mRNA"/>
</dbReference>
<dbReference type="STRING" id="6573.A0A210QE07"/>
<dbReference type="Proteomes" id="UP000242188">
    <property type="component" value="Unassembled WGS sequence"/>
</dbReference>
<name>A0A210QE07_MIZYE</name>
<evidence type="ECO:0000313" key="1">
    <source>
        <dbReference type="EMBL" id="AXN93529.1"/>
    </source>
</evidence>
<evidence type="ECO:0000313" key="3">
    <source>
        <dbReference type="Proteomes" id="UP000242188"/>
    </source>
</evidence>
<evidence type="ECO:0000313" key="2">
    <source>
        <dbReference type="EMBL" id="OWF46956.1"/>
    </source>
</evidence>
<dbReference type="OrthoDB" id="6124649at2759"/>
<organism evidence="2 3">
    <name type="scientific">Mizuhopecten yessoensis</name>
    <name type="common">Japanese scallop</name>
    <name type="synonym">Patinopecten yessoensis</name>
    <dbReference type="NCBI Taxonomy" id="6573"/>
    <lineage>
        <taxon>Eukaryota</taxon>
        <taxon>Metazoa</taxon>
        <taxon>Spiralia</taxon>
        <taxon>Lophotrochozoa</taxon>
        <taxon>Mollusca</taxon>
        <taxon>Bivalvia</taxon>
        <taxon>Autobranchia</taxon>
        <taxon>Pteriomorphia</taxon>
        <taxon>Pectinida</taxon>
        <taxon>Pectinoidea</taxon>
        <taxon>Pectinidae</taxon>
        <taxon>Mizuhopecten</taxon>
    </lineage>
</organism>
<protein>
    <submittedName>
        <fullName evidence="1">SYGAGamide</fullName>
    </submittedName>
</protein>
<proteinExistence type="evidence at transcript level"/>
<dbReference type="EMBL" id="NEDP02004063">
    <property type="protein sequence ID" value="OWF46956.1"/>
    <property type="molecule type" value="Genomic_DNA"/>
</dbReference>
<accession>A0A210QE07</accession>
<dbReference type="AlphaFoldDB" id="A0A210QE07"/>
<reference evidence="2 3" key="1">
    <citation type="journal article" date="2017" name="Nat. Ecol. Evol.">
        <title>Scallop genome provides insights into evolution of bilaterian karyotype and development.</title>
        <authorList>
            <person name="Wang S."/>
            <person name="Zhang J."/>
            <person name="Jiao W."/>
            <person name="Li J."/>
            <person name="Xun X."/>
            <person name="Sun Y."/>
            <person name="Guo X."/>
            <person name="Huan P."/>
            <person name="Dong B."/>
            <person name="Zhang L."/>
            <person name="Hu X."/>
            <person name="Sun X."/>
            <person name="Wang J."/>
            <person name="Zhao C."/>
            <person name="Wang Y."/>
            <person name="Wang D."/>
            <person name="Huang X."/>
            <person name="Wang R."/>
            <person name="Lv J."/>
            <person name="Li Y."/>
            <person name="Zhang Z."/>
            <person name="Liu B."/>
            <person name="Lu W."/>
            <person name="Hui Y."/>
            <person name="Liang J."/>
            <person name="Zhou Z."/>
            <person name="Hou R."/>
            <person name="Li X."/>
            <person name="Liu Y."/>
            <person name="Li H."/>
            <person name="Ning X."/>
            <person name="Lin Y."/>
            <person name="Zhao L."/>
            <person name="Xing Q."/>
            <person name="Dou J."/>
            <person name="Li Y."/>
            <person name="Mao J."/>
            <person name="Guo H."/>
            <person name="Dou H."/>
            <person name="Li T."/>
            <person name="Mu C."/>
            <person name="Jiang W."/>
            <person name="Fu Q."/>
            <person name="Fu X."/>
            <person name="Miao Y."/>
            <person name="Liu J."/>
            <person name="Yu Q."/>
            <person name="Li R."/>
            <person name="Liao H."/>
            <person name="Li X."/>
            <person name="Kong Y."/>
            <person name="Jiang Z."/>
            <person name="Chourrout D."/>
            <person name="Li R."/>
            <person name="Bao Z."/>
        </authorList>
    </citation>
    <scope>NUCLEOTIDE SEQUENCE [LARGE SCALE GENOMIC DNA]</scope>
    <source>
        <strain evidence="2 3">PY_sf001</strain>
    </source>
</reference>
<keyword evidence="3" id="KW-1185">Reference proteome</keyword>
<reference evidence="1" key="2">
    <citation type="submission" date="2018-03" db="EMBL/GenBank/DDBJ databases">
        <title>Identification and characterization of neuropeptides by transcriptome and proteome analyses in a bivalve mollusc Patinopecten yessoensis.</title>
        <authorList>
            <person name="Zhang M."/>
            <person name="Wang Y."/>
            <person name="Li Y."/>
            <person name="Li W."/>
            <person name="Li R."/>
            <person name="Xie X."/>
            <person name="Wang S."/>
            <person name="Hu X."/>
            <person name="Zhang L."/>
            <person name="Bao Z."/>
        </authorList>
    </citation>
    <scope>NUCLEOTIDE SEQUENCE</scope>
    <source>
        <tissue evidence="1">Ganglion</tissue>
    </source>
</reference>